<protein>
    <submittedName>
        <fullName evidence="7">Lipopolysaccharide transport periplasmic protein LptA</fullName>
    </submittedName>
</protein>
<organism evidence="7 8">
    <name type="scientific">Abyssibacter profundi</name>
    <dbReference type="NCBI Taxonomy" id="2182787"/>
    <lineage>
        <taxon>Bacteria</taxon>
        <taxon>Pseudomonadati</taxon>
        <taxon>Pseudomonadota</taxon>
        <taxon>Gammaproteobacteria</taxon>
        <taxon>Chromatiales</taxon>
        <taxon>Oceanococcaceae</taxon>
        <taxon>Abyssibacter</taxon>
    </lineage>
</organism>
<dbReference type="Pfam" id="PF03968">
    <property type="entry name" value="LptD_N"/>
    <property type="match status" value="1"/>
</dbReference>
<dbReference type="RefSeq" id="WP_109719730.1">
    <property type="nucleotide sequence ID" value="NZ_QEQK01000005.1"/>
</dbReference>
<evidence type="ECO:0000313" key="7">
    <source>
        <dbReference type="EMBL" id="PWN56535.1"/>
    </source>
</evidence>
<evidence type="ECO:0000256" key="3">
    <source>
        <dbReference type="ARBA" id="ARBA00022764"/>
    </source>
</evidence>
<dbReference type="GO" id="GO:0030288">
    <property type="term" value="C:outer membrane-bounded periplasmic space"/>
    <property type="evidence" value="ECO:0007669"/>
    <property type="project" value="TreeGrafter"/>
</dbReference>
<dbReference type="GO" id="GO:0009279">
    <property type="term" value="C:cell outer membrane"/>
    <property type="evidence" value="ECO:0007669"/>
    <property type="project" value="TreeGrafter"/>
</dbReference>
<keyword evidence="2 5" id="KW-0732">Signal</keyword>
<dbReference type="Gene3D" id="2.60.450.10">
    <property type="entry name" value="Lipopolysaccharide (LPS) transport protein A like domain"/>
    <property type="match status" value="1"/>
</dbReference>
<feature type="region of interest" description="Disordered" evidence="4">
    <location>
        <begin position="143"/>
        <end position="164"/>
    </location>
</feature>
<evidence type="ECO:0000256" key="4">
    <source>
        <dbReference type="SAM" id="MobiDB-lite"/>
    </source>
</evidence>
<gene>
    <name evidence="7" type="primary">lptA</name>
    <name evidence="7" type="ORF">DEH80_06805</name>
</gene>
<evidence type="ECO:0000256" key="1">
    <source>
        <dbReference type="ARBA" id="ARBA00022448"/>
    </source>
</evidence>
<dbReference type="Proteomes" id="UP000251800">
    <property type="component" value="Unassembled WGS sequence"/>
</dbReference>
<evidence type="ECO:0000313" key="8">
    <source>
        <dbReference type="Proteomes" id="UP000251800"/>
    </source>
</evidence>
<dbReference type="NCBIfam" id="TIGR03002">
    <property type="entry name" value="outer_YhbN_LptA"/>
    <property type="match status" value="1"/>
</dbReference>
<dbReference type="PANTHER" id="PTHR36504:SF1">
    <property type="entry name" value="LIPOPOLYSACCHARIDE EXPORT SYSTEM PROTEIN LPTA"/>
    <property type="match status" value="1"/>
</dbReference>
<dbReference type="OrthoDB" id="9795964at2"/>
<name>A0A363UM83_9GAMM</name>
<reference evidence="7 8" key="1">
    <citation type="submission" date="2018-05" db="EMBL/GenBank/DDBJ databases">
        <title>Abyssibacter profundi OUC007T gen. nov., sp. nov, a marine bacterium isolated from seawater of the Mariana Trench.</title>
        <authorList>
            <person name="Zhou S."/>
        </authorList>
    </citation>
    <scope>NUCLEOTIDE SEQUENCE [LARGE SCALE GENOMIC DNA]</scope>
    <source>
        <strain evidence="7 8">OUC007</strain>
    </source>
</reference>
<keyword evidence="3" id="KW-0574">Periplasm</keyword>
<dbReference type="EMBL" id="QEQK01000005">
    <property type="protein sequence ID" value="PWN56535.1"/>
    <property type="molecule type" value="Genomic_DNA"/>
</dbReference>
<dbReference type="InterPro" id="IPR014340">
    <property type="entry name" value="LptA"/>
</dbReference>
<comment type="caution">
    <text evidence="7">The sequence shown here is derived from an EMBL/GenBank/DDBJ whole genome shotgun (WGS) entry which is preliminary data.</text>
</comment>
<feature type="domain" description="Organic solvent tolerance-like N-terminal" evidence="6">
    <location>
        <begin position="30"/>
        <end position="139"/>
    </location>
</feature>
<dbReference type="InterPro" id="IPR052037">
    <property type="entry name" value="LPS_export_LptA"/>
</dbReference>
<dbReference type="GO" id="GO:0001530">
    <property type="term" value="F:lipopolysaccharide binding"/>
    <property type="evidence" value="ECO:0007669"/>
    <property type="project" value="InterPro"/>
</dbReference>
<keyword evidence="8" id="KW-1185">Reference proteome</keyword>
<evidence type="ECO:0000256" key="5">
    <source>
        <dbReference type="SAM" id="SignalP"/>
    </source>
</evidence>
<keyword evidence="1" id="KW-0813">Transport</keyword>
<sequence length="164" mass="17684">MNKWIPHMGALLAGLFFATATLAQSGRLTVDADRAELDESKGFSVYSGNVQLRQQNIALTGDRLTVSRPDAQTLTATMVGEPARLTHQPQGSDAPVIATAGTMTYDTRSRVLTLEGSARIERGADTLSADRIEYNLTDQRMRAAGGESERVRITIPAPELPDSP</sequence>
<dbReference type="AlphaFoldDB" id="A0A363UM83"/>
<dbReference type="GO" id="GO:0015920">
    <property type="term" value="P:lipopolysaccharide transport"/>
    <property type="evidence" value="ECO:0007669"/>
    <property type="project" value="InterPro"/>
</dbReference>
<dbReference type="InterPro" id="IPR005653">
    <property type="entry name" value="OstA-like_N"/>
</dbReference>
<feature type="signal peptide" evidence="5">
    <location>
        <begin position="1"/>
        <end position="23"/>
    </location>
</feature>
<dbReference type="GO" id="GO:0017089">
    <property type="term" value="F:glycolipid transfer activity"/>
    <property type="evidence" value="ECO:0007669"/>
    <property type="project" value="TreeGrafter"/>
</dbReference>
<dbReference type="PANTHER" id="PTHR36504">
    <property type="entry name" value="LIPOPOLYSACCHARIDE EXPORT SYSTEM PROTEIN LPTA"/>
    <property type="match status" value="1"/>
</dbReference>
<evidence type="ECO:0000259" key="6">
    <source>
        <dbReference type="Pfam" id="PF03968"/>
    </source>
</evidence>
<accession>A0A363UM83</accession>
<feature type="chain" id="PRO_5017007980" evidence="5">
    <location>
        <begin position="24"/>
        <end position="164"/>
    </location>
</feature>
<proteinExistence type="predicted"/>
<evidence type="ECO:0000256" key="2">
    <source>
        <dbReference type="ARBA" id="ARBA00022729"/>
    </source>
</evidence>